<organism evidence="2 3">
    <name type="scientific">Colletotrichum melonis</name>
    <dbReference type="NCBI Taxonomy" id="1209925"/>
    <lineage>
        <taxon>Eukaryota</taxon>
        <taxon>Fungi</taxon>
        <taxon>Dikarya</taxon>
        <taxon>Ascomycota</taxon>
        <taxon>Pezizomycotina</taxon>
        <taxon>Sordariomycetes</taxon>
        <taxon>Hypocreomycetidae</taxon>
        <taxon>Glomerellales</taxon>
        <taxon>Glomerellaceae</taxon>
        <taxon>Colletotrichum</taxon>
        <taxon>Colletotrichum acutatum species complex</taxon>
    </lineage>
</organism>
<dbReference type="PANTHER" id="PTHR35186:SF4">
    <property type="entry name" value="PRION-INHIBITION AND PROPAGATION HELO DOMAIN-CONTAINING PROTEIN"/>
    <property type="match status" value="1"/>
</dbReference>
<dbReference type="InterPro" id="IPR056002">
    <property type="entry name" value="DUF7580"/>
</dbReference>
<protein>
    <submittedName>
        <fullName evidence="2">Extracellular alkaline serine protease</fullName>
    </submittedName>
</protein>
<dbReference type="GO" id="GO:0004252">
    <property type="term" value="F:serine-type endopeptidase activity"/>
    <property type="evidence" value="ECO:0007669"/>
    <property type="project" value="InterPro"/>
</dbReference>
<reference evidence="2 3" key="1">
    <citation type="submission" date="2016-10" db="EMBL/GenBank/DDBJ databases">
        <title>The genome sequence of Colletotrichum fioriniae PJ7.</title>
        <authorList>
            <person name="Baroncelli R."/>
        </authorList>
    </citation>
    <scope>NUCLEOTIDE SEQUENCE [LARGE SCALE GENOMIC DNA]</scope>
    <source>
        <strain evidence="2">Col 31</strain>
    </source>
</reference>
<evidence type="ECO:0000313" key="2">
    <source>
        <dbReference type="EMBL" id="KAK1451835.1"/>
    </source>
</evidence>
<dbReference type="Pfam" id="PF24476">
    <property type="entry name" value="DUF7580"/>
    <property type="match status" value="1"/>
</dbReference>
<dbReference type="PANTHER" id="PTHR35186">
    <property type="entry name" value="ANK_REP_REGION DOMAIN-CONTAINING PROTEIN"/>
    <property type="match status" value="1"/>
</dbReference>
<dbReference type="Gene3D" id="3.40.50.200">
    <property type="entry name" value="Peptidase S8/S53 domain"/>
    <property type="match status" value="1"/>
</dbReference>
<comment type="caution">
    <text evidence="2">The sequence shown here is derived from an EMBL/GenBank/DDBJ whole genome shotgun (WGS) entry which is preliminary data.</text>
</comment>
<dbReference type="SUPFAM" id="SSF52743">
    <property type="entry name" value="Subtilisin-like"/>
    <property type="match status" value="1"/>
</dbReference>
<dbReference type="Proteomes" id="UP001239795">
    <property type="component" value="Unassembled WGS sequence"/>
</dbReference>
<dbReference type="EMBL" id="MLGG01000046">
    <property type="protein sequence ID" value="KAK1451835.1"/>
    <property type="molecule type" value="Genomic_DNA"/>
</dbReference>
<dbReference type="GO" id="GO:0006508">
    <property type="term" value="P:proteolysis"/>
    <property type="evidence" value="ECO:0007669"/>
    <property type="project" value="UniProtKB-KW"/>
</dbReference>
<evidence type="ECO:0000259" key="1">
    <source>
        <dbReference type="Pfam" id="PF24476"/>
    </source>
</evidence>
<sequence length="815" mass="91173">MVSTPEYDANQLAHRGLRNVYDTVSELIKGSKAPKAFLSNLSAELVSVAEWLKEARGLEEPKNVDRVLKLLAVLEKLGRYPRSFQVSVETDDLSQYKILQDWEEARHDFRKAMCDLAAYKNLRRQNKFLSSLARIHKSKQPSRVIEFLKVKPDGKELKVQQRWDCQGGARLADDPSSTPKVQNAIAVSKQTFCQLITCRNQCQLRFEALGDGRLFMQPMQQFSNGFLLHESSISLHDLVTCHGAKLNLSRRVLLSYVLAQSFWQLYGSDWMRNPWTKSDVHFMFEERAAKLAGIYVNEPFLSTQFNGRTMPKNPAMAHRFPKILALGTMLLEIGLGVGIETLRLPSDVQIDGRPHANTDLIVGTRVLAEKRAENEFFPPFADVVERCLDIHSFREYEDDDEGLRHAIEERIVNVLHSCYNDCWLKDPDFDDINPVILNPPTSSRTLMSLGRASDDRHGARLIVSSSQANWDSPQGYPNIPHLSASTLPSSLAYGPMSSGTLSSNHWFEEFDIFDRVIRSPISQNSSSQPSRIVILDTGVRSELSSLTTSYKDFISVNGFNYQDNTNHGTCAVALIKRIYTSADIYVGRVFEGQNASDNTASLMAQATDHARTIWKADIIVMPSGFDAANTDLELAINDARNAKVLIFAAASNFGNIRDIAFPARLYTSLKLFCMFSTTAGIRANCDFNPSPSPHAKHNFAVLGEDVELPIPALSNEPFKLSGTSFSAMIAAAIAGQILEFVRHEHASGLISCADKIRTVEGMSAVFSAMAQDKDNGYHCIAPWKILSQRLRHETVDKVEAREDLRITIIRALESC</sequence>
<accession>A0AAI9U509</accession>
<dbReference type="InterPro" id="IPR036852">
    <property type="entry name" value="Peptidase_S8/S53_dom_sf"/>
</dbReference>
<feature type="domain" description="DUF7580" evidence="1">
    <location>
        <begin position="202"/>
        <end position="417"/>
    </location>
</feature>
<gene>
    <name evidence="2" type="ORF">CMEL01_06409</name>
</gene>
<keyword evidence="2" id="KW-0378">Hydrolase</keyword>
<dbReference type="CDD" id="cd00306">
    <property type="entry name" value="Peptidases_S8_S53"/>
    <property type="match status" value="1"/>
</dbReference>
<proteinExistence type="predicted"/>
<name>A0AAI9U509_9PEZI</name>
<dbReference type="AlphaFoldDB" id="A0AAI9U509"/>
<keyword evidence="2" id="KW-0645">Protease</keyword>
<keyword evidence="3" id="KW-1185">Reference proteome</keyword>
<evidence type="ECO:0000313" key="3">
    <source>
        <dbReference type="Proteomes" id="UP001239795"/>
    </source>
</evidence>